<keyword evidence="4" id="KW-1185">Reference proteome</keyword>
<proteinExistence type="predicted"/>
<dbReference type="Pfam" id="PF01568">
    <property type="entry name" value="Molydop_binding"/>
    <property type="match status" value="1"/>
</dbReference>
<feature type="non-terminal residue" evidence="3">
    <location>
        <position position="1"/>
    </location>
</feature>
<sequence>LEHFHEGNLTHKSEGLQYKFPKVFVEVSPALAKERGIKDGTLVRLVSPYGAVRLPVLVTDRVESKTVYVPMHSSSHESAVSLLAGGAFDVVTNTPAYK</sequence>
<dbReference type="Proteomes" id="UP001287282">
    <property type="component" value="Unassembled WGS sequence"/>
</dbReference>
<dbReference type="SUPFAM" id="SSF50692">
    <property type="entry name" value="ADC-like"/>
    <property type="match status" value="1"/>
</dbReference>
<keyword evidence="1" id="KW-0560">Oxidoreductase</keyword>
<evidence type="ECO:0000313" key="3">
    <source>
        <dbReference type="EMBL" id="MDV2686992.1"/>
    </source>
</evidence>
<evidence type="ECO:0000259" key="2">
    <source>
        <dbReference type="Pfam" id="PF01568"/>
    </source>
</evidence>
<dbReference type="EMBL" id="JAWJBA010000174">
    <property type="protein sequence ID" value="MDV2686992.1"/>
    <property type="molecule type" value="Genomic_DNA"/>
</dbReference>
<dbReference type="Gene3D" id="2.40.40.20">
    <property type="match status" value="1"/>
</dbReference>
<name>A0ABU3XGH6_9BACI</name>
<dbReference type="InterPro" id="IPR009010">
    <property type="entry name" value="Asp_de-COase-like_dom_sf"/>
</dbReference>
<comment type="caution">
    <text evidence="3">The sequence shown here is derived from an EMBL/GenBank/DDBJ whole genome shotgun (WGS) entry which is preliminary data.</text>
</comment>
<reference evidence="3 4" key="1">
    <citation type="submission" date="2023-10" db="EMBL/GenBank/DDBJ databases">
        <title>Screening of Alkalihalobacillus lindianensis BZ-TG-R113 and Its Alleviation of Salt Stress on Rapeseed Growth.</title>
        <authorList>
            <person name="Zhao B."/>
            <person name="Guo T."/>
        </authorList>
    </citation>
    <scope>NUCLEOTIDE SEQUENCE [LARGE SCALE GENOMIC DNA]</scope>
    <source>
        <strain evidence="3 4">BZ-TG-R113</strain>
    </source>
</reference>
<evidence type="ECO:0000313" key="4">
    <source>
        <dbReference type="Proteomes" id="UP001287282"/>
    </source>
</evidence>
<feature type="domain" description="Molybdopterin dinucleotide-binding" evidence="2">
    <location>
        <begin position="2"/>
        <end position="98"/>
    </location>
</feature>
<dbReference type="PANTHER" id="PTHR43105:SF14">
    <property type="entry name" value="FORMATE DEHYDROGENASE H"/>
    <property type="match status" value="1"/>
</dbReference>
<evidence type="ECO:0000256" key="1">
    <source>
        <dbReference type="ARBA" id="ARBA00023002"/>
    </source>
</evidence>
<gene>
    <name evidence="3" type="ORF">RYX56_21820</name>
</gene>
<dbReference type="RefSeq" id="WP_317124046.1">
    <property type="nucleotide sequence ID" value="NZ_JAWJBA010000174.1"/>
</dbReference>
<dbReference type="InterPro" id="IPR006657">
    <property type="entry name" value="MoPterin_dinucl-bd_dom"/>
</dbReference>
<accession>A0ABU3XGH6</accession>
<feature type="non-terminal residue" evidence="3">
    <location>
        <position position="98"/>
    </location>
</feature>
<organism evidence="3 4">
    <name type="scientific">Alkalihalophilus lindianensis</name>
    <dbReference type="NCBI Taxonomy" id="1630542"/>
    <lineage>
        <taxon>Bacteria</taxon>
        <taxon>Bacillati</taxon>
        <taxon>Bacillota</taxon>
        <taxon>Bacilli</taxon>
        <taxon>Bacillales</taxon>
        <taxon>Bacillaceae</taxon>
        <taxon>Alkalihalophilus</taxon>
    </lineage>
</organism>
<dbReference type="PANTHER" id="PTHR43105">
    <property type="entry name" value="RESPIRATORY NITRATE REDUCTASE"/>
    <property type="match status" value="1"/>
</dbReference>
<protein>
    <submittedName>
        <fullName evidence="3">Molybdopterin dinucleotide binding domain-containing protein</fullName>
    </submittedName>
</protein>
<dbReference type="InterPro" id="IPR050123">
    <property type="entry name" value="Prok_molybdopt-oxidoreductase"/>
</dbReference>